<keyword evidence="2" id="KW-0732">Signal</keyword>
<sequence>MKSYFVLFFLFLSLAASAQQETVTGNGKIKKEKRSTSGTFDEISVSGKYKVLIKQGSTTSVDLEGDENILPFIETEVKDDELQIHTKKGYNVKPTGTITVYVTLPKLSEISSSGSSSFAGEGVIKGDKLEIGLSGKAEMDLELNYNDLELGMSGSGSVKMAGTATKAEVNISGNGEFNAPGLKSQNMELNISGNGNAHVNVDKKLEVAISGNGKVKYKGSPTTNQFVSGNGRVEHEN</sequence>
<evidence type="ECO:0000256" key="2">
    <source>
        <dbReference type="SAM" id="SignalP"/>
    </source>
</evidence>
<dbReference type="Pfam" id="PF10988">
    <property type="entry name" value="DUF2807"/>
    <property type="match status" value="1"/>
</dbReference>
<evidence type="ECO:0000313" key="5">
    <source>
        <dbReference type="Proteomes" id="UP000185003"/>
    </source>
</evidence>
<evidence type="ECO:0000259" key="3">
    <source>
        <dbReference type="Pfam" id="PF10988"/>
    </source>
</evidence>
<dbReference type="AlphaFoldDB" id="A0A1N6FRM2"/>
<dbReference type="PANTHER" id="PTHR39200:SF1">
    <property type="entry name" value="AUTO-TRANSPORTER ADHESIN HEAD GIN DOMAIN-CONTAINING PROTEIN-RELATED"/>
    <property type="match status" value="1"/>
</dbReference>
<organism evidence="4 5">
    <name type="scientific">Chitinophaga niabensis</name>
    <dbReference type="NCBI Taxonomy" id="536979"/>
    <lineage>
        <taxon>Bacteria</taxon>
        <taxon>Pseudomonadati</taxon>
        <taxon>Bacteroidota</taxon>
        <taxon>Chitinophagia</taxon>
        <taxon>Chitinophagales</taxon>
        <taxon>Chitinophagaceae</taxon>
        <taxon>Chitinophaga</taxon>
    </lineage>
</organism>
<dbReference type="InterPro" id="IPR021255">
    <property type="entry name" value="DUF2807"/>
</dbReference>
<dbReference type="PANTHER" id="PTHR39200">
    <property type="entry name" value="HYPOTHETICAL EXPORTED PROTEIN"/>
    <property type="match status" value="1"/>
</dbReference>
<dbReference type="Gene3D" id="2.160.20.120">
    <property type="match status" value="1"/>
</dbReference>
<reference evidence="4 5" key="1">
    <citation type="submission" date="2016-11" db="EMBL/GenBank/DDBJ databases">
        <authorList>
            <person name="Jaros S."/>
            <person name="Januszkiewicz K."/>
            <person name="Wedrychowicz H."/>
        </authorList>
    </citation>
    <scope>NUCLEOTIDE SEQUENCE [LARGE SCALE GENOMIC DNA]</scope>
    <source>
        <strain evidence="4 5">DSM 24787</strain>
    </source>
</reference>
<dbReference type="EMBL" id="FSRA01000001">
    <property type="protein sequence ID" value="SIN97887.1"/>
    <property type="molecule type" value="Genomic_DNA"/>
</dbReference>
<feature type="region of interest" description="Disordered" evidence="1">
    <location>
        <begin position="218"/>
        <end position="237"/>
    </location>
</feature>
<evidence type="ECO:0000256" key="1">
    <source>
        <dbReference type="SAM" id="MobiDB-lite"/>
    </source>
</evidence>
<name>A0A1N6FRM2_9BACT</name>
<keyword evidence="5" id="KW-1185">Reference proteome</keyword>
<protein>
    <submittedName>
        <fullName evidence="4">Putative auto-transporter adhesin, head GIN domain</fullName>
    </submittedName>
</protein>
<evidence type="ECO:0000313" key="4">
    <source>
        <dbReference type="EMBL" id="SIN97887.1"/>
    </source>
</evidence>
<dbReference type="RefSeq" id="WP_074239441.1">
    <property type="nucleotide sequence ID" value="NZ_FSRA01000001.1"/>
</dbReference>
<feature type="chain" id="PRO_5012794381" evidence="2">
    <location>
        <begin position="19"/>
        <end position="237"/>
    </location>
</feature>
<gene>
    <name evidence="4" type="ORF">SAMN04488055_2372</name>
</gene>
<proteinExistence type="predicted"/>
<dbReference type="Proteomes" id="UP000185003">
    <property type="component" value="Unassembled WGS sequence"/>
</dbReference>
<feature type="domain" description="Putative auto-transporter adhesin head GIN" evidence="3">
    <location>
        <begin position="40"/>
        <end position="221"/>
    </location>
</feature>
<feature type="signal peptide" evidence="2">
    <location>
        <begin position="1"/>
        <end position="18"/>
    </location>
</feature>
<dbReference type="OrthoDB" id="5585143at2"/>
<accession>A0A1N6FRM2</accession>
<dbReference type="STRING" id="536979.SAMN04488055_2372"/>